<accession>A0ABN3IIF6</accession>
<comment type="caution">
    <text evidence="1">The sequence shown here is derived from an EMBL/GenBank/DDBJ whole genome shotgun (WGS) entry which is preliminary data.</text>
</comment>
<dbReference type="EMBL" id="BAAASE010000005">
    <property type="protein sequence ID" value="GAA2405747.1"/>
    <property type="molecule type" value="Genomic_DNA"/>
</dbReference>
<evidence type="ECO:0000313" key="2">
    <source>
        <dbReference type="Proteomes" id="UP001499986"/>
    </source>
</evidence>
<keyword evidence="2" id="KW-1185">Reference proteome</keyword>
<protein>
    <submittedName>
        <fullName evidence="1">Uncharacterized protein</fullName>
    </submittedName>
</protein>
<evidence type="ECO:0000313" key="1">
    <source>
        <dbReference type="EMBL" id="GAA2405747.1"/>
    </source>
</evidence>
<organism evidence="1 2">
    <name type="scientific">Streptomyces coeruleofuscus</name>
    <dbReference type="NCBI Taxonomy" id="66879"/>
    <lineage>
        <taxon>Bacteria</taxon>
        <taxon>Bacillati</taxon>
        <taxon>Actinomycetota</taxon>
        <taxon>Actinomycetes</taxon>
        <taxon>Kitasatosporales</taxon>
        <taxon>Streptomycetaceae</taxon>
        <taxon>Streptomyces</taxon>
    </lineage>
</organism>
<sequence length="95" mass="10317">MSTRCPARAVHRDASDPGSSFTVVRIRHRVFEPGVFAPGTGSGAGDSVSPVGGACSWRRVRQVLKAAVTRCQEVAERQSFFRSVTSVTFRVMHPL</sequence>
<reference evidence="1 2" key="1">
    <citation type="journal article" date="2019" name="Int. J. Syst. Evol. Microbiol.">
        <title>The Global Catalogue of Microorganisms (GCM) 10K type strain sequencing project: providing services to taxonomists for standard genome sequencing and annotation.</title>
        <authorList>
            <consortium name="The Broad Institute Genomics Platform"/>
            <consortium name="The Broad Institute Genome Sequencing Center for Infectious Disease"/>
            <person name="Wu L."/>
            <person name="Ma J."/>
        </authorList>
    </citation>
    <scope>NUCLEOTIDE SEQUENCE [LARGE SCALE GENOMIC DNA]</scope>
    <source>
        <strain evidence="1 2">JCM 4358</strain>
    </source>
</reference>
<gene>
    <name evidence="1" type="ORF">GCM10010255_45740</name>
</gene>
<proteinExistence type="predicted"/>
<name>A0ABN3IIF6_9ACTN</name>
<dbReference type="Proteomes" id="UP001499986">
    <property type="component" value="Unassembled WGS sequence"/>
</dbReference>